<feature type="compositionally biased region" description="Basic and acidic residues" evidence="1">
    <location>
        <begin position="1"/>
        <end position="18"/>
    </location>
</feature>
<protein>
    <submittedName>
        <fullName evidence="2">Uncharacterized protein</fullName>
    </submittedName>
</protein>
<feature type="compositionally biased region" description="Polar residues" evidence="1">
    <location>
        <begin position="64"/>
        <end position="83"/>
    </location>
</feature>
<organism evidence="2 3">
    <name type="scientific">Pythium oligandrum</name>
    <name type="common">Mycoparasitic fungus</name>
    <dbReference type="NCBI Taxonomy" id="41045"/>
    <lineage>
        <taxon>Eukaryota</taxon>
        <taxon>Sar</taxon>
        <taxon>Stramenopiles</taxon>
        <taxon>Oomycota</taxon>
        <taxon>Peronosporomycetes</taxon>
        <taxon>Pythiales</taxon>
        <taxon>Pythiaceae</taxon>
        <taxon>Pythium</taxon>
    </lineage>
</organism>
<feature type="compositionally biased region" description="Polar residues" evidence="1">
    <location>
        <begin position="103"/>
        <end position="120"/>
    </location>
</feature>
<feature type="compositionally biased region" description="Polar residues" evidence="1">
    <location>
        <begin position="499"/>
        <end position="513"/>
    </location>
</feature>
<proteinExistence type="predicted"/>
<feature type="region of interest" description="Disordered" evidence="1">
    <location>
        <begin position="310"/>
        <end position="412"/>
    </location>
</feature>
<feature type="compositionally biased region" description="Basic and acidic residues" evidence="1">
    <location>
        <begin position="596"/>
        <end position="605"/>
    </location>
</feature>
<dbReference type="Proteomes" id="UP000794436">
    <property type="component" value="Unassembled WGS sequence"/>
</dbReference>
<feature type="compositionally biased region" description="Basic and acidic residues" evidence="1">
    <location>
        <begin position="700"/>
        <end position="715"/>
    </location>
</feature>
<evidence type="ECO:0000256" key="1">
    <source>
        <dbReference type="SAM" id="MobiDB-lite"/>
    </source>
</evidence>
<feature type="region of interest" description="Disordered" evidence="1">
    <location>
        <begin position="687"/>
        <end position="759"/>
    </location>
</feature>
<keyword evidence="3" id="KW-1185">Reference proteome</keyword>
<feature type="compositionally biased region" description="Basic residues" evidence="1">
    <location>
        <begin position="476"/>
        <end position="486"/>
    </location>
</feature>
<gene>
    <name evidence="2" type="ORF">Poli38472_008033</name>
</gene>
<feature type="region of interest" description="Disordered" evidence="1">
    <location>
        <begin position="229"/>
        <end position="293"/>
    </location>
</feature>
<sequence>MHRVVDPRRFSADESHATKKDKRNKKTVAPEVESTEASFLDQPASPSYQTHEELPKVAIVETKGNGTNNDDMSDTELNVNQQPESTDPTEPTSTNNDEVEKPTMSQTNDDADAHNNTEPNDVTAKKSVDNNELLPTESLVAPVSIKLNRPISLNPKSPERSPPRSSRVLDMPHGSPVRSLVSRFEKKEVKSLDALPFRTVRGFFSDERSIHVSTEKEKYDALVEKQRQEALLRSPMGGKRTPRSHRFPPPAFCLDDDEEDQRSEADVLDANQDDLIISEDPPESSQVDVVANDNEVASVDDVIQQLDAEIVEPAVKDIPREKDESHTVEEETLESFDDSNQQQDETGDEEIASMAQQDDGVRDEEIANIPEAEEMNDVHPPPPSEEPQEEEHDRSQIIETPEHEVKKRPILTTERSFVMEDDHTIETEDMIVVGERLSSSGAEDDFFARDYTMEQLEQDFQTVPIQDEAVNDCKSPAKRTPKKSAIKKPEVRSKLFVPTTASLASRTTKNPQSVKKEKSQPVKPLYVPSPAATPTKNRYANVQSKVKGMIEAPVSVRKGSTSSDSNISVSSPTSSTRSAHTPVRPRRTPTGGSASVDRRSFEKTSKLNRQSLGSIRSDDAHSDGGDFDDNGGSSPSNRPLKSGAVLTSRKVRYDDVQPRYLDYTKKSAVYMRNQEEQLERRRRLEEASALRSAERQNQLRAKDKSRFDYNEEINPRRQTHIGTPSRQIAGQARVARARASSSSAAVSIATESDESAPVA</sequence>
<feature type="compositionally biased region" description="Basic and acidic residues" evidence="1">
    <location>
        <begin position="314"/>
        <end position="329"/>
    </location>
</feature>
<reference evidence="2" key="1">
    <citation type="submission" date="2019-03" db="EMBL/GenBank/DDBJ databases">
        <title>Long read genome sequence of the mycoparasitic Pythium oligandrum ATCC 38472 isolated from sugarbeet rhizosphere.</title>
        <authorList>
            <person name="Gaulin E."/>
        </authorList>
    </citation>
    <scope>NUCLEOTIDE SEQUENCE</scope>
    <source>
        <strain evidence="2">ATCC 38472_TT</strain>
    </source>
</reference>
<name>A0A8K1CKP7_PYTOL</name>
<accession>A0A8K1CKP7</accession>
<dbReference type="OrthoDB" id="165746at2759"/>
<comment type="caution">
    <text evidence="2">The sequence shown here is derived from an EMBL/GenBank/DDBJ whole genome shotgun (WGS) entry which is preliminary data.</text>
</comment>
<evidence type="ECO:0000313" key="2">
    <source>
        <dbReference type="EMBL" id="TMW65391.1"/>
    </source>
</evidence>
<feature type="region of interest" description="Disordered" evidence="1">
    <location>
        <begin position="1"/>
        <end position="178"/>
    </location>
</feature>
<feature type="compositionally biased region" description="Low complexity" evidence="1">
    <location>
        <begin position="726"/>
        <end position="749"/>
    </location>
</feature>
<feature type="compositionally biased region" description="Polar residues" evidence="1">
    <location>
        <begin position="532"/>
        <end position="544"/>
    </location>
</feature>
<feature type="compositionally biased region" description="Low complexity" evidence="1">
    <location>
        <begin position="560"/>
        <end position="581"/>
    </location>
</feature>
<dbReference type="AlphaFoldDB" id="A0A8K1CKP7"/>
<feature type="compositionally biased region" description="Low complexity" evidence="1">
    <location>
        <begin position="84"/>
        <end position="96"/>
    </location>
</feature>
<feature type="region of interest" description="Disordered" evidence="1">
    <location>
        <begin position="472"/>
        <end position="646"/>
    </location>
</feature>
<evidence type="ECO:0000313" key="3">
    <source>
        <dbReference type="Proteomes" id="UP000794436"/>
    </source>
</evidence>
<dbReference type="EMBL" id="SPLM01000037">
    <property type="protein sequence ID" value="TMW65391.1"/>
    <property type="molecule type" value="Genomic_DNA"/>
</dbReference>
<feature type="compositionally biased region" description="Basic and acidic residues" evidence="1">
    <location>
        <begin position="391"/>
        <end position="407"/>
    </location>
</feature>